<keyword evidence="1" id="KW-0812">Transmembrane</keyword>
<evidence type="ECO:0008006" key="4">
    <source>
        <dbReference type="Google" id="ProtNLM"/>
    </source>
</evidence>
<evidence type="ECO:0000313" key="3">
    <source>
        <dbReference type="Proteomes" id="UP000321793"/>
    </source>
</evidence>
<feature type="transmembrane region" description="Helical" evidence="1">
    <location>
        <begin position="147"/>
        <end position="165"/>
    </location>
</feature>
<dbReference type="Proteomes" id="UP000321793">
    <property type="component" value="Unassembled WGS sequence"/>
</dbReference>
<accession>A0A512T3P7</accession>
<protein>
    <recommendedName>
        <fullName evidence="4">Glycosyltransferase RgtA/B/C/D-like domain-containing protein</fullName>
    </recommendedName>
</protein>
<feature type="transmembrane region" description="Helical" evidence="1">
    <location>
        <begin position="386"/>
        <end position="407"/>
    </location>
</feature>
<comment type="caution">
    <text evidence="2">The sequence shown here is derived from an EMBL/GenBank/DDBJ whole genome shotgun (WGS) entry which is preliminary data.</text>
</comment>
<keyword evidence="1" id="KW-0472">Membrane</keyword>
<gene>
    <name evidence="2" type="ORF">KLO01_28660</name>
</gene>
<dbReference type="OrthoDB" id="3862418at2"/>
<reference evidence="2 3" key="1">
    <citation type="submission" date="2019-07" db="EMBL/GenBank/DDBJ databases">
        <title>Whole genome shotgun sequence of Knoellia locipacati NBRC 109775.</title>
        <authorList>
            <person name="Hosoyama A."/>
            <person name="Uohara A."/>
            <person name="Ohji S."/>
            <person name="Ichikawa N."/>
        </authorList>
    </citation>
    <scope>NUCLEOTIDE SEQUENCE [LARGE SCALE GENOMIC DNA]</scope>
    <source>
        <strain evidence="2 3">NBRC 109775</strain>
    </source>
</reference>
<dbReference type="EMBL" id="BKBA01000011">
    <property type="protein sequence ID" value="GEQ14819.1"/>
    <property type="molecule type" value="Genomic_DNA"/>
</dbReference>
<feature type="transmembrane region" description="Helical" evidence="1">
    <location>
        <begin position="273"/>
        <end position="293"/>
    </location>
</feature>
<dbReference type="AlphaFoldDB" id="A0A512T3P7"/>
<proteinExistence type="predicted"/>
<name>A0A512T3P7_9MICO</name>
<evidence type="ECO:0000256" key="1">
    <source>
        <dbReference type="SAM" id="Phobius"/>
    </source>
</evidence>
<dbReference type="RefSeq" id="WP_147066306.1">
    <property type="nucleotide sequence ID" value="NZ_BAABDN010000003.1"/>
</dbReference>
<feature type="transmembrane region" description="Helical" evidence="1">
    <location>
        <begin position="226"/>
        <end position="253"/>
    </location>
</feature>
<feature type="transmembrane region" description="Helical" evidence="1">
    <location>
        <begin position="36"/>
        <end position="58"/>
    </location>
</feature>
<sequence>MQHHGAIRVGTVALGLVAGAVAGAVFVWALDTGSYNIWGAMVVIPIVVLVDLLVLSSVLKREADPWVRRVIMAGFLAKLVGILARYFVTYVVYGGTSDAERYNQYAAFKYLRWRAGDLDISSIPLEGTQWMELTTTAVYTVIGPSPLAAFFVFGSAAFWGVYLCYRAFRTAFPGGDARRYALLVFLLPSILYWPSSIGKESWLMLFVGVTSLGVARFFAGRTDAIPLLVAGAFGTAIVRPHIALMLFGALTIAQLFRPSSGHATSILSKTAGFAVLALGAVLLASQSAAFLGIDDLSVGSISDQLQERGENATQGGSSFTATPALSPLAWPVALVTVVFRPFPFEANNVQLLVQSMEGLALMVLFYRQRAQLRQLPSTLRRNPYLVFVVSYVLIFCWGFSSIGNFGILARQRVLMLPLLVVLLALPRVHRDVPKVARRRFRVTAE</sequence>
<feature type="transmembrane region" description="Helical" evidence="1">
    <location>
        <begin position="201"/>
        <end position="219"/>
    </location>
</feature>
<feature type="transmembrane region" description="Helical" evidence="1">
    <location>
        <begin position="177"/>
        <end position="195"/>
    </location>
</feature>
<keyword evidence="1" id="KW-1133">Transmembrane helix</keyword>
<organism evidence="2 3">
    <name type="scientific">Knoellia locipacati</name>
    <dbReference type="NCBI Taxonomy" id="882824"/>
    <lineage>
        <taxon>Bacteria</taxon>
        <taxon>Bacillati</taxon>
        <taxon>Actinomycetota</taxon>
        <taxon>Actinomycetes</taxon>
        <taxon>Micrococcales</taxon>
        <taxon>Intrasporangiaceae</taxon>
        <taxon>Knoellia</taxon>
    </lineage>
</organism>
<feature type="transmembrane region" description="Helical" evidence="1">
    <location>
        <begin position="70"/>
        <end position="93"/>
    </location>
</feature>
<evidence type="ECO:0000313" key="2">
    <source>
        <dbReference type="EMBL" id="GEQ14819.1"/>
    </source>
</evidence>
<keyword evidence="3" id="KW-1185">Reference proteome</keyword>
<feature type="transmembrane region" description="Helical" evidence="1">
    <location>
        <begin position="12"/>
        <end position="30"/>
    </location>
</feature>